<dbReference type="OrthoDB" id="135295at2"/>
<proteinExistence type="predicted"/>
<dbReference type="Gene3D" id="3.90.1170.50">
    <property type="entry name" value="Aldehyde oxidase/xanthine dehydrogenase, a/b hammerhead"/>
    <property type="match status" value="1"/>
</dbReference>
<feature type="domain" description="Aldehyde oxidase/xanthine dehydrogenase a/b hammerhead" evidence="4">
    <location>
        <begin position="38"/>
        <end position="148"/>
    </location>
</feature>
<keyword evidence="2" id="KW-0560">Oxidoreductase</keyword>
<evidence type="ECO:0000256" key="3">
    <source>
        <dbReference type="SAM" id="MobiDB-lite"/>
    </source>
</evidence>
<dbReference type="Pfam" id="PF02738">
    <property type="entry name" value="MoCoBD_1"/>
    <property type="match status" value="1"/>
</dbReference>
<dbReference type="AlphaFoldDB" id="A0A428ZDG2"/>
<dbReference type="InterPro" id="IPR016208">
    <property type="entry name" value="Ald_Oxase/xanthine_DH-like"/>
</dbReference>
<organism evidence="5 6">
    <name type="scientific">Kibdelosporangium aridum</name>
    <dbReference type="NCBI Taxonomy" id="2030"/>
    <lineage>
        <taxon>Bacteria</taxon>
        <taxon>Bacillati</taxon>
        <taxon>Actinomycetota</taxon>
        <taxon>Actinomycetes</taxon>
        <taxon>Pseudonocardiales</taxon>
        <taxon>Pseudonocardiaceae</taxon>
        <taxon>Kibdelosporangium</taxon>
    </lineage>
</organism>
<reference evidence="5 6" key="1">
    <citation type="submission" date="2018-05" db="EMBL/GenBank/DDBJ databases">
        <title>Evolution of GPA BGCs.</title>
        <authorList>
            <person name="Waglechner N."/>
            <person name="Wright G.D."/>
        </authorList>
    </citation>
    <scope>NUCLEOTIDE SEQUENCE [LARGE SCALE GENOMIC DNA]</scope>
    <source>
        <strain evidence="5 6">A82846</strain>
    </source>
</reference>
<dbReference type="SUPFAM" id="SSF56003">
    <property type="entry name" value="Molybdenum cofactor-binding domain"/>
    <property type="match status" value="1"/>
</dbReference>
<sequence>MTATPGLGEAEPLDDAAASHGEVVGTPRPRLEGHGKVTGSVRYAADMKLPNTAHGAVVLSTVARGRIRTMDTAAVLKMPGVVGVVDHTNAPKLNPEAGNFFGPDGQMQILQNTEIHYSGQPIALVVAETLEQAQAAAKALEVTYDELPHDTKFRVDHPERRPAIPIFGPDANVGNLEAELAASAVVVDQLYHSPPETCCAMEPHAATAWWEGDRLQVVDTNQGSFYIAVSLATLFFLPLEKVRVRAEHVGGGFGSKGMIGAVQILAVMATTLLHRPVRVTLSRNQVFLTTSGREVIEQRVRLGADRDGRLRAIGHEAVFAISPLAEFVENCVEMAKTIYAAKAIRTRLNVVPLDVLPPCSVRGPGNTPGSFALECAVDELAEKLRIDPLDLRLRNEPKVGPVSGLPFSSRNLVGCMREGARRFGWAKRDLRPRRRREGDLLVGTGMAAVSFLTLALPSTATITAEKDGTYTVSIGASDIGTGARTALVSIAADALRVKPEKIRIRIADSDFGNAWAASGSLGQASWSWAVTSAAKKLREQLATRPPLPVTVTADTTAETSAMPRKERQSHSAIFAEVTVDPATGEVRVRRLLGMFGIGRVINPLTARSQAIGGMIMGLSLALHEESVRDPDSGRHINADFAGYHISAHADVPDIEADFVPDYEPDIASGIKGVGEVGTCGTAAAIANAVWHATGRRHRTLPIRLDRVLEDRVLPSGGAV</sequence>
<dbReference type="SMART" id="SM01008">
    <property type="entry name" value="Ald_Xan_dh_C"/>
    <property type="match status" value="1"/>
</dbReference>
<dbReference type="Pfam" id="PF20256">
    <property type="entry name" value="MoCoBD_2"/>
    <property type="match status" value="2"/>
</dbReference>
<dbReference type="PANTHER" id="PTHR11908:SF132">
    <property type="entry name" value="ALDEHYDE OXIDASE 1-RELATED"/>
    <property type="match status" value="1"/>
</dbReference>
<dbReference type="GO" id="GO:0005506">
    <property type="term" value="F:iron ion binding"/>
    <property type="evidence" value="ECO:0007669"/>
    <property type="project" value="InterPro"/>
</dbReference>
<dbReference type="InterPro" id="IPR046867">
    <property type="entry name" value="AldOxase/xan_DH_MoCoBD2"/>
</dbReference>
<dbReference type="InterPro" id="IPR000674">
    <property type="entry name" value="Ald_Oxase/Xan_DH_a/b"/>
</dbReference>
<comment type="caution">
    <text evidence="5">The sequence shown here is derived from an EMBL/GenBank/DDBJ whole genome shotgun (WGS) entry which is preliminary data.</text>
</comment>
<dbReference type="Gene3D" id="3.30.365.10">
    <property type="entry name" value="Aldehyde oxidase/xanthine dehydrogenase, molybdopterin binding domain"/>
    <property type="match status" value="4"/>
</dbReference>
<evidence type="ECO:0000256" key="2">
    <source>
        <dbReference type="ARBA" id="ARBA00023002"/>
    </source>
</evidence>
<dbReference type="GO" id="GO:0016491">
    <property type="term" value="F:oxidoreductase activity"/>
    <property type="evidence" value="ECO:0007669"/>
    <property type="project" value="UniProtKB-KW"/>
</dbReference>
<feature type="region of interest" description="Disordered" evidence="3">
    <location>
        <begin position="1"/>
        <end position="35"/>
    </location>
</feature>
<evidence type="ECO:0000313" key="5">
    <source>
        <dbReference type="EMBL" id="RSM86104.1"/>
    </source>
</evidence>
<evidence type="ECO:0000313" key="6">
    <source>
        <dbReference type="Proteomes" id="UP000287547"/>
    </source>
</evidence>
<dbReference type="InterPro" id="IPR036856">
    <property type="entry name" value="Ald_Oxase/Xan_DH_a/b_sf"/>
</dbReference>
<keyword evidence="1" id="KW-0500">Molybdenum</keyword>
<dbReference type="EMBL" id="QHKI01000010">
    <property type="protein sequence ID" value="RSM86104.1"/>
    <property type="molecule type" value="Genomic_DNA"/>
</dbReference>
<protein>
    <submittedName>
        <fullName evidence="5">Xanthine dehydrogenase family protein molybdopterin-binding subunit</fullName>
    </submittedName>
</protein>
<evidence type="ECO:0000256" key="1">
    <source>
        <dbReference type="ARBA" id="ARBA00022505"/>
    </source>
</evidence>
<dbReference type="PANTHER" id="PTHR11908">
    <property type="entry name" value="XANTHINE DEHYDROGENASE"/>
    <property type="match status" value="1"/>
</dbReference>
<dbReference type="InterPro" id="IPR008274">
    <property type="entry name" value="AldOxase/xan_DH_MoCoBD1"/>
</dbReference>
<dbReference type="InterPro" id="IPR037165">
    <property type="entry name" value="AldOxase/xan_DH_Mopterin-bd_sf"/>
</dbReference>
<gene>
    <name evidence="5" type="ORF">DMH04_14815</name>
</gene>
<evidence type="ECO:0000259" key="4">
    <source>
        <dbReference type="SMART" id="SM01008"/>
    </source>
</evidence>
<dbReference type="Proteomes" id="UP000287547">
    <property type="component" value="Unassembled WGS sequence"/>
</dbReference>
<dbReference type="Pfam" id="PF01315">
    <property type="entry name" value="Ald_Xan_dh_C"/>
    <property type="match status" value="1"/>
</dbReference>
<dbReference type="SUPFAM" id="SSF54665">
    <property type="entry name" value="CO dehydrogenase molybdoprotein N-domain-like"/>
    <property type="match status" value="1"/>
</dbReference>
<accession>A0A428ZDG2</accession>
<name>A0A428ZDG2_KIBAR</name>